<keyword evidence="3" id="KW-1185">Reference proteome</keyword>
<gene>
    <name evidence="2" type="ORF">VNO80_33872</name>
</gene>
<evidence type="ECO:0000256" key="1">
    <source>
        <dbReference type="SAM" id="MobiDB-lite"/>
    </source>
</evidence>
<feature type="compositionally biased region" description="Basic and acidic residues" evidence="1">
    <location>
        <begin position="67"/>
        <end position="78"/>
    </location>
</feature>
<sequence>MKGIARQSFLVPSIDEPVHDQAALRISTLPRFEGAALRARENSQVEARRNKERMRSKHPTLVLANDDSGKEVKDEGRD</sequence>
<dbReference type="Proteomes" id="UP001374584">
    <property type="component" value="Unassembled WGS sequence"/>
</dbReference>
<proteinExistence type="predicted"/>
<comment type="caution">
    <text evidence="2">The sequence shown here is derived from an EMBL/GenBank/DDBJ whole genome shotgun (WGS) entry which is preliminary data.</text>
</comment>
<dbReference type="EMBL" id="JAYMYR010000104">
    <property type="protein sequence ID" value="KAK7325826.1"/>
    <property type="molecule type" value="Genomic_DNA"/>
</dbReference>
<name>A0AAN9KZG2_PHACN</name>
<reference evidence="2 3" key="1">
    <citation type="submission" date="2024-01" db="EMBL/GenBank/DDBJ databases">
        <title>The genomes of 5 underutilized Papilionoideae crops provide insights into root nodulation and disease resistanc.</title>
        <authorList>
            <person name="Jiang F."/>
        </authorList>
    </citation>
    <scope>NUCLEOTIDE SEQUENCE [LARGE SCALE GENOMIC DNA]</scope>
    <source>
        <strain evidence="2">JINMINGXINNONG_FW02</strain>
        <tissue evidence="2">Leaves</tissue>
    </source>
</reference>
<dbReference type="AlphaFoldDB" id="A0AAN9KZG2"/>
<organism evidence="2 3">
    <name type="scientific">Phaseolus coccineus</name>
    <name type="common">Scarlet runner bean</name>
    <name type="synonym">Phaseolus multiflorus</name>
    <dbReference type="NCBI Taxonomy" id="3886"/>
    <lineage>
        <taxon>Eukaryota</taxon>
        <taxon>Viridiplantae</taxon>
        <taxon>Streptophyta</taxon>
        <taxon>Embryophyta</taxon>
        <taxon>Tracheophyta</taxon>
        <taxon>Spermatophyta</taxon>
        <taxon>Magnoliopsida</taxon>
        <taxon>eudicotyledons</taxon>
        <taxon>Gunneridae</taxon>
        <taxon>Pentapetalae</taxon>
        <taxon>rosids</taxon>
        <taxon>fabids</taxon>
        <taxon>Fabales</taxon>
        <taxon>Fabaceae</taxon>
        <taxon>Papilionoideae</taxon>
        <taxon>50 kb inversion clade</taxon>
        <taxon>NPAAA clade</taxon>
        <taxon>indigoferoid/millettioid clade</taxon>
        <taxon>Phaseoleae</taxon>
        <taxon>Phaseolus</taxon>
    </lineage>
</organism>
<evidence type="ECO:0000313" key="3">
    <source>
        <dbReference type="Proteomes" id="UP001374584"/>
    </source>
</evidence>
<feature type="compositionally biased region" description="Basic and acidic residues" evidence="1">
    <location>
        <begin position="39"/>
        <end position="49"/>
    </location>
</feature>
<accession>A0AAN9KZG2</accession>
<evidence type="ECO:0000313" key="2">
    <source>
        <dbReference type="EMBL" id="KAK7325826.1"/>
    </source>
</evidence>
<feature type="region of interest" description="Disordered" evidence="1">
    <location>
        <begin position="39"/>
        <end position="78"/>
    </location>
</feature>
<protein>
    <submittedName>
        <fullName evidence="2">Uncharacterized protein</fullName>
    </submittedName>
</protein>